<accession>A0AAW7YNE3</accession>
<proteinExistence type="predicted"/>
<keyword evidence="1" id="KW-0175">Coiled coil</keyword>
<evidence type="ECO:0000256" key="2">
    <source>
        <dbReference type="SAM" id="MobiDB-lite"/>
    </source>
</evidence>
<feature type="region of interest" description="Disordered" evidence="2">
    <location>
        <begin position="151"/>
        <end position="287"/>
    </location>
</feature>
<organism evidence="4 5">
    <name type="scientific">Staphylococcus pasteuri_A</name>
    <dbReference type="NCBI Taxonomy" id="3062664"/>
    <lineage>
        <taxon>Bacteria</taxon>
        <taxon>Bacillati</taxon>
        <taxon>Bacillota</taxon>
        <taxon>Bacilli</taxon>
        <taxon>Bacillales</taxon>
        <taxon>Staphylococcaceae</taxon>
        <taxon>Staphylococcus</taxon>
    </lineage>
</organism>
<protein>
    <submittedName>
        <fullName evidence="4">Cell wall anchor protein</fullName>
    </submittedName>
</protein>
<gene>
    <name evidence="4" type="ORF">Q4528_01450</name>
</gene>
<feature type="compositionally biased region" description="Basic and acidic residues" evidence="2">
    <location>
        <begin position="336"/>
        <end position="345"/>
    </location>
</feature>
<feature type="compositionally biased region" description="Polar residues" evidence="2">
    <location>
        <begin position="326"/>
        <end position="335"/>
    </location>
</feature>
<keyword evidence="3" id="KW-0812">Transmembrane</keyword>
<sequence length="672" mass="75512">MKDKQTNKVSICLKLSCSALLISGSMIGYGFTNNMKVQAKDSSSYSTLESKEESLQGQIKKAKHDIKQLSHLNEEKQQDYLEQLDDVTDNTNLDKIIKNAKQEDTKIKTIKKQTAKSTENEKSNSQVNHSSNTDDNKDVTENLDKMLKDLDISSSKVDNSQLSEGDSYSDNDKDVTEEQNQQLDKTNSDDKKGNIIDDLDKIKQDATINGEEDNNNDQLEKVEPSNNSKKVQSNHKEQTKSNLQKQNNVEDKENQTSSQVQQLIKDTNSESTNNKAKDKVNDVTKKLEGSDKIDHDISKKLAESHANNGQYLNNKQDALKQLENNVNQQSELSTQSKKELKRDIRQTQNRTNQQRDLILDELNNSKDKNKSVKAILNNVMSQNEANQTLKKIQTKGRSDEQIANQIAKQFDNLSHTSSDNILKSMLDQSKDKQQLIKQLLSTRLGDKEAERIANQLANGNLNNQQIIDQLKQQIDKQGNVTADDILNDVLNNAKDKRQAIETILATRIEQGKAQVLADIINRIQTDKASTLDLIKSAINGKANDLLQLQHKVDSAKKDLDYIISPIKDRPSIFDRINQHSNNNNSSLLDQLNSGRSLLDGIEDIPTPTPEKGLTLGSGDGLLEGLFNDDGNLSLPEAGQTIKQHWMPISIVVALFGASLIWISRHKRKHHQQ</sequence>
<feature type="coiled-coil region" evidence="1">
    <location>
        <begin position="45"/>
        <end position="79"/>
    </location>
</feature>
<reference evidence="4" key="1">
    <citation type="submission" date="2023-07" db="EMBL/GenBank/DDBJ databases">
        <title>Genome content predicts the carbon catabolic preferences of heterotrophic bacteria.</title>
        <authorList>
            <person name="Gralka M."/>
        </authorList>
    </citation>
    <scope>NUCLEOTIDE SEQUENCE</scope>
    <source>
        <strain evidence="4">E2R20</strain>
    </source>
</reference>
<feature type="compositionally biased region" description="Basic and acidic residues" evidence="2">
    <location>
        <begin position="275"/>
        <end position="287"/>
    </location>
</feature>
<dbReference type="AlphaFoldDB" id="A0AAW7YNE3"/>
<evidence type="ECO:0000256" key="3">
    <source>
        <dbReference type="SAM" id="Phobius"/>
    </source>
</evidence>
<comment type="caution">
    <text evidence="4">The sequence shown here is derived from an EMBL/GenBank/DDBJ whole genome shotgun (WGS) entry which is preliminary data.</text>
</comment>
<keyword evidence="3" id="KW-1133">Transmembrane helix</keyword>
<feature type="transmembrane region" description="Helical" evidence="3">
    <location>
        <begin position="644"/>
        <end position="662"/>
    </location>
</feature>
<feature type="region of interest" description="Disordered" evidence="2">
    <location>
        <begin position="109"/>
        <end position="139"/>
    </location>
</feature>
<keyword evidence="3" id="KW-0472">Membrane</keyword>
<feature type="compositionally biased region" description="Basic and acidic residues" evidence="2">
    <location>
        <begin position="186"/>
        <end position="204"/>
    </location>
</feature>
<feature type="transmembrane region" description="Helical" evidence="3">
    <location>
        <begin position="12"/>
        <end position="31"/>
    </location>
</feature>
<dbReference type="RefSeq" id="WP_046466941.1">
    <property type="nucleotide sequence ID" value="NZ_JAUOQO010000001.1"/>
</dbReference>
<dbReference type="Proteomes" id="UP001170310">
    <property type="component" value="Unassembled WGS sequence"/>
</dbReference>
<keyword evidence="5" id="KW-1185">Reference proteome</keyword>
<feature type="region of interest" description="Disordered" evidence="2">
    <location>
        <begin position="326"/>
        <end position="352"/>
    </location>
</feature>
<evidence type="ECO:0000313" key="4">
    <source>
        <dbReference type="EMBL" id="MDO6572818.1"/>
    </source>
</evidence>
<name>A0AAW7YNE3_9STAP</name>
<feature type="compositionally biased region" description="Polar residues" evidence="2">
    <location>
        <begin position="255"/>
        <end position="274"/>
    </location>
</feature>
<dbReference type="EMBL" id="JAUOQO010000001">
    <property type="protein sequence ID" value="MDO6572818.1"/>
    <property type="molecule type" value="Genomic_DNA"/>
</dbReference>
<evidence type="ECO:0000313" key="5">
    <source>
        <dbReference type="Proteomes" id="UP001170310"/>
    </source>
</evidence>
<feature type="compositionally biased region" description="Polar residues" evidence="2">
    <location>
        <begin position="152"/>
        <end position="168"/>
    </location>
</feature>
<evidence type="ECO:0000256" key="1">
    <source>
        <dbReference type="SAM" id="Coils"/>
    </source>
</evidence>